<proteinExistence type="predicted"/>
<sequence length="252" mass="28847">MRYIVILTALLIAVFPQRSSAFNTHSYTKITMPSHTPWKPISVLSDKNHVEFMYGHLSGSEIYRIAYDRNHEKSVRNLAGELSCLWWRYANSKPEKADCFGLDPNEGSRGLKKKERTPFYAHSGQFADKDFSVWYPKPRNGQYRAGLIYNHQVIAADMGSEDEGTYPVRMERSSFGLNEKGALLIFIHEYIYDVVDGQLGDQLTEQYNYFVIRIPSQKDIGRLKSAEIAYQLGYDNVDIVMIPTSPSVLKAK</sequence>
<name>A0A8J6QTY2_9GAMM</name>
<organism evidence="2 3">
    <name type="scientific">Neiella litorisoli</name>
    <dbReference type="NCBI Taxonomy" id="2771431"/>
    <lineage>
        <taxon>Bacteria</taxon>
        <taxon>Pseudomonadati</taxon>
        <taxon>Pseudomonadota</taxon>
        <taxon>Gammaproteobacteria</taxon>
        <taxon>Alteromonadales</taxon>
        <taxon>Echinimonadaceae</taxon>
        <taxon>Neiella</taxon>
    </lineage>
</organism>
<evidence type="ECO:0000256" key="1">
    <source>
        <dbReference type="SAM" id="SignalP"/>
    </source>
</evidence>
<accession>A0A8J6QTY2</accession>
<dbReference type="AlphaFoldDB" id="A0A8J6QTY2"/>
<gene>
    <name evidence="2" type="ORF">IC617_07535</name>
</gene>
<dbReference type="EMBL" id="JACXAF010000008">
    <property type="protein sequence ID" value="MBD1389272.1"/>
    <property type="molecule type" value="Genomic_DNA"/>
</dbReference>
<keyword evidence="3" id="KW-1185">Reference proteome</keyword>
<reference evidence="2" key="1">
    <citation type="submission" date="2020-09" db="EMBL/GenBank/DDBJ databases">
        <title>A novel bacterium of genus Neiella, isolated from South China Sea.</title>
        <authorList>
            <person name="Huang H."/>
            <person name="Mo K."/>
            <person name="Hu Y."/>
        </authorList>
    </citation>
    <scope>NUCLEOTIDE SEQUENCE</scope>
    <source>
        <strain evidence="2">HB171785</strain>
    </source>
</reference>
<dbReference type="RefSeq" id="WP_191144377.1">
    <property type="nucleotide sequence ID" value="NZ_JACXAF010000008.1"/>
</dbReference>
<evidence type="ECO:0000313" key="3">
    <source>
        <dbReference type="Proteomes" id="UP000638014"/>
    </source>
</evidence>
<comment type="caution">
    <text evidence="2">The sequence shown here is derived from an EMBL/GenBank/DDBJ whole genome shotgun (WGS) entry which is preliminary data.</text>
</comment>
<keyword evidence="1" id="KW-0732">Signal</keyword>
<evidence type="ECO:0000313" key="2">
    <source>
        <dbReference type="EMBL" id="MBD1389272.1"/>
    </source>
</evidence>
<protein>
    <submittedName>
        <fullName evidence="2">Uncharacterized protein</fullName>
    </submittedName>
</protein>
<feature type="chain" id="PRO_5035154202" evidence="1">
    <location>
        <begin position="22"/>
        <end position="252"/>
    </location>
</feature>
<feature type="signal peptide" evidence="1">
    <location>
        <begin position="1"/>
        <end position="21"/>
    </location>
</feature>
<dbReference type="Proteomes" id="UP000638014">
    <property type="component" value="Unassembled WGS sequence"/>
</dbReference>